<dbReference type="EMBL" id="KB469319">
    <property type="protein sequence ID" value="EPQ50284.1"/>
    <property type="molecule type" value="Genomic_DNA"/>
</dbReference>
<accession>S7RCY7</accession>
<organism evidence="1 2">
    <name type="scientific">Gloeophyllum trabeum (strain ATCC 11539 / FP-39264 / Madison 617)</name>
    <name type="common">Brown rot fungus</name>
    <dbReference type="NCBI Taxonomy" id="670483"/>
    <lineage>
        <taxon>Eukaryota</taxon>
        <taxon>Fungi</taxon>
        <taxon>Dikarya</taxon>
        <taxon>Basidiomycota</taxon>
        <taxon>Agaricomycotina</taxon>
        <taxon>Agaricomycetes</taxon>
        <taxon>Gloeophyllales</taxon>
        <taxon>Gloeophyllaceae</taxon>
        <taxon>Gloeophyllum</taxon>
    </lineage>
</organism>
<dbReference type="HOGENOM" id="CLU_1563027_0_0_1"/>
<gene>
    <name evidence="1" type="ORF">GLOTRDRAFT_134093</name>
</gene>
<keyword evidence="2" id="KW-1185">Reference proteome</keyword>
<name>S7RCY7_GLOTA</name>
<evidence type="ECO:0000313" key="2">
    <source>
        <dbReference type="Proteomes" id="UP000030669"/>
    </source>
</evidence>
<sequence length="171" mass="19422">MPRSSYNMVLGELELRGPLANRLRRRGDTITIDGTNDRRQKFPIRLLAAYYSLCLVHTFPNPEQLHVCKDFAHALYRLASDATLTGEAFHALRTSRNAVEAVDISTPPFSTKLLDLGSRCWPEEARFRERDARGKWMDGWGTLPSPWHVTVIPAGVWKGLNTSPSWTLSTW</sequence>
<reference evidence="1 2" key="1">
    <citation type="journal article" date="2012" name="Science">
        <title>The Paleozoic origin of enzymatic lignin decomposition reconstructed from 31 fungal genomes.</title>
        <authorList>
            <person name="Floudas D."/>
            <person name="Binder M."/>
            <person name="Riley R."/>
            <person name="Barry K."/>
            <person name="Blanchette R.A."/>
            <person name="Henrissat B."/>
            <person name="Martinez A.T."/>
            <person name="Otillar R."/>
            <person name="Spatafora J.W."/>
            <person name="Yadav J.S."/>
            <person name="Aerts A."/>
            <person name="Benoit I."/>
            <person name="Boyd A."/>
            <person name="Carlson A."/>
            <person name="Copeland A."/>
            <person name="Coutinho P.M."/>
            <person name="de Vries R.P."/>
            <person name="Ferreira P."/>
            <person name="Findley K."/>
            <person name="Foster B."/>
            <person name="Gaskell J."/>
            <person name="Glotzer D."/>
            <person name="Gorecki P."/>
            <person name="Heitman J."/>
            <person name="Hesse C."/>
            <person name="Hori C."/>
            <person name="Igarashi K."/>
            <person name="Jurgens J.A."/>
            <person name="Kallen N."/>
            <person name="Kersten P."/>
            <person name="Kohler A."/>
            <person name="Kuees U."/>
            <person name="Kumar T.K.A."/>
            <person name="Kuo A."/>
            <person name="LaButti K."/>
            <person name="Larrondo L.F."/>
            <person name="Lindquist E."/>
            <person name="Ling A."/>
            <person name="Lombard V."/>
            <person name="Lucas S."/>
            <person name="Lundell T."/>
            <person name="Martin R."/>
            <person name="McLaughlin D.J."/>
            <person name="Morgenstern I."/>
            <person name="Morin E."/>
            <person name="Murat C."/>
            <person name="Nagy L.G."/>
            <person name="Nolan M."/>
            <person name="Ohm R.A."/>
            <person name="Patyshakuliyeva A."/>
            <person name="Rokas A."/>
            <person name="Ruiz-Duenas F.J."/>
            <person name="Sabat G."/>
            <person name="Salamov A."/>
            <person name="Samejima M."/>
            <person name="Schmutz J."/>
            <person name="Slot J.C."/>
            <person name="St John F."/>
            <person name="Stenlid J."/>
            <person name="Sun H."/>
            <person name="Sun S."/>
            <person name="Syed K."/>
            <person name="Tsang A."/>
            <person name="Wiebenga A."/>
            <person name="Young D."/>
            <person name="Pisabarro A."/>
            <person name="Eastwood D.C."/>
            <person name="Martin F."/>
            <person name="Cullen D."/>
            <person name="Grigoriev I.V."/>
            <person name="Hibbett D.S."/>
        </authorList>
    </citation>
    <scope>NUCLEOTIDE SEQUENCE [LARGE SCALE GENOMIC DNA]</scope>
    <source>
        <strain evidence="1 2">ATCC 11539</strain>
    </source>
</reference>
<evidence type="ECO:0000313" key="1">
    <source>
        <dbReference type="EMBL" id="EPQ50284.1"/>
    </source>
</evidence>
<dbReference type="GeneID" id="19302908"/>
<dbReference type="KEGG" id="gtr:GLOTRDRAFT_134093"/>
<dbReference type="RefSeq" id="XP_007871265.1">
    <property type="nucleotide sequence ID" value="XM_007873074.1"/>
</dbReference>
<dbReference type="AlphaFoldDB" id="S7RCY7"/>
<dbReference type="Proteomes" id="UP000030669">
    <property type="component" value="Unassembled WGS sequence"/>
</dbReference>
<proteinExistence type="predicted"/>
<protein>
    <submittedName>
        <fullName evidence="1">Uncharacterized protein</fullName>
    </submittedName>
</protein>